<dbReference type="PANTHER" id="PTHR11227">
    <property type="entry name" value="WD-REPEAT PROTEIN INTERACTING WITH PHOSPHOINOSIDES WIPI -RELATED"/>
    <property type="match status" value="1"/>
</dbReference>
<comment type="caution">
    <text evidence="4">The sequence shown here is derived from an EMBL/GenBank/DDBJ whole genome shotgun (WGS) entry which is preliminary data.</text>
</comment>
<protein>
    <submittedName>
        <fullName evidence="4">Uncharacterized protein</fullName>
    </submittedName>
</protein>
<evidence type="ECO:0000256" key="2">
    <source>
        <dbReference type="ARBA" id="ARBA00022737"/>
    </source>
</evidence>
<dbReference type="OrthoDB" id="1667587at2759"/>
<dbReference type="SUPFAM" id="SSF50978">
    <property type="entry name" value="WD40 repeat-like"/>
    <property type="match status" value="1"/>
</dbReference>
<dbReference type="Proteomes" id="UP000785679">
    <property type="component" value="Unassembled WGS sequence"/>
</dbReference>
<gene>
    <name evidence="4" type="ORF">FGO68_gene5509</name>
</gene>
<dbReference type="Pfam" id="PF21032">
    <property type="entry name" value="PROPPIN"/>
    <property type="match status" value="1"/>
</dbReference>
<dbReference type="AlphaFoldDB" id="A0A8J8NRJ3"/>
<dbReference type="SMART" id="SM00320">
    <property type="entry name" value="WD40"/>
    <property type="match status" value="2"/>
</dbReference>
<organism evidence="4 5">
    <name type="scientific">Halteria grandinella</name>
    <dbReference type="NCBI Taxonomy" id="5974"/>
    <lineage>
        <taxon>Eukaryota</taxon>
        <taxon>Sar</taxon>
        <taxon>Alveolata</taxon>
        <taxon>Ciliophora</taxon>
        <taxon>Intramacronucleata</taxon>
        <taxon>Spirotrichea</taxon>
        <taxon>Stichotrichia</taxon>
        <taxon>Sporadotrichida</taxon>
        <taxon>Halteriidae</taxon>
        <taxon>Halteria</taxon>
    </lineage>
</organism>
<dbReference type="InterPro" id="IPR048720">
    <property type="entry name" value="PROPPIN"/>
</dbReference>
<dbReference type="Gene3D" id="2.130.10.10">
    <property type="entry name" value="YVTN repeat-like/Quinoprotein amine dehydrogenase"/>
    <property type="match status" value="1"/>
</dbReference>
<comment type="similarity">
    <text evidence="3">Belongs to the WD repeat PROPPIN family.</text>
</comment>
<evidence type="ECO:0000256" key="3">
    <source>
        <dbReference type="ARBA" id="ARBA00025740"/>
    </source>
</evidence>
<evidence type="ECO:0000313" key="4">
    <source>
        <dbReference type="EMBL" id="TNV80262.1"/>
    </source>
</evidence>
<reference evidence="4" key="1">
    <citation type="submission" date="2019-06" db="EMBL/GenBank/DDBJ databases">
        <authorList>
            <person name="Zheng W."/>
        </authorList>
    </citation>
    <scope>NUCLEOTIDE SEQUENCE</scope>
    <source>
        <strain evidence="4">QDHG01</strain>
    </source>
</reference>
<proteinExistence type="inferred from homology"/>
<evidence type="ECO:0000256" key="1">
    <source>
        <dbReference type="ARBA" id="ARBA00022574"/>
    </source>
</evidence>
<sequence>MFPPGTGVSVEEFKETRKTKKGAVESADIKAKFNLANDQPINHIACNQTQEYFAVATNIGFEIVQNDSSSTRLKKKSQVLNEAVALIEMMYKTNIIVLVLASQKNKVVIWDDHEKKNRTEITFNAGSEIRNIRLRKDMLVVVLEDKVFVFNFETLKLIEQVETFPNALGLCSLSTAEKPAQKTIVCLHTERGSLKVLTYVVDKSIESVVQAHESDVGALAVNAEGTLIASASTKGTIIRIFSAEEGVLLQELRRGSGKALITSIIFHPSLNMIACTSNRSSVHLFEIKKSIEKCIEGKQVGFSSETQQKNPDQENKKSKLQFMSFLTKYFNSEWSATKIKVDEKLKTVGFDVKNHRLIIMTHERVLYYVDIPETPQRYLDQAELRVFQSNYLMSGAKSAQKQEE</sequence>
<accession>A0A8J8NRJ3</accession>
<keyword evidence="1" id="KW-0853">WD repeat</keyword>
<dbReference type="EMBL" id="RRYP01007747">
    <property type="protein sequence ID" value="TNV80262.1"/>
    <property type="molecule type" value="Genomic_DNA"/>
</dbReference>
<dbReference type="InterPro" id="IPR015943">
    <property type="entry name" value="WD40/YVTN_repeat-like_dom_sf"/>
</dbReference>
<dbReference type="InterPro" id="IPR001680">
    <property type="entry name" value="WD40_rpt"/>
</dbReference>
<dbReference type="InterPro" id="IPR036322">
    <property type="entry name" value="WD40_repeat_dom_sf"/>
</dbReference>
<name>A0A8J8NRJ3_HALGN</name>
<dbReference type="GO" id="GO:0005737">
    <property type="term" value="C:cytoplasm"/>
    <property type="evidence" value="ECO:0007669"/>
    <property type="project" value="UniProtKB-ARBA"/>
</dbReference>
<keyword evidence="5" id="KW-1185">Reference proteome</keyword>
<evidence type="ECO:0000313" key="5">
    <source>
        <dbReference type="Proteomes" id="UP000785679"/>
    </source>
</evidence>
<keyword evidence="2" id="KW-0677">Repeat</keyword>